<accession>A0AAU7CGG9</accession>
<dbReference type="InterPro" id="IPR032466">
    <property type="entry name" value="Metal_Hydrolase"/>
</dbReference>
<feature type="domain" description="Amidohydrolase 3" evidence="2">
    <location>
        <begin position="45"/>
        <end position="489"/>
    </location>
</feature>
<evidence type="ECO:0000259" key="2">
    <source>
        <dbReference type="Pfam" id="PF07969"/>
    </source>
</evidence>
<dbReference type="GO" id="GO:0016810">
    <property type="term" value="F:hydrolase activity, acting on carbon-nitrogen (but not peptide) bonds"/>
    <property type="evidence" value="ECO:0007669"/>
    <property type="project" value="InterPro"/>
</dbReference>
<reference evidence="3" key="1">
    <citation type="submission" date="2024-05" db="EMBL/GenBank/DDBJ databases">
        <title>Planctomycetes of the genus Singulisphaera possess chitinolytic capabilities.</title>
        <authorList>
            <person name="Ivanova A."/>
        </authorList>
    </citation>
    <scope>NUCLEOTIDE SEQUENCE</scope>
    <source>
        <strain evidence="3">Ch08T</strain>
    </source>
</reference>
<name>A0AAU7CGG9_9BACT</name>
<dbReference type="SUPFAM" id="SSF51338">
    <property type="entry name" value="Composite domain of metallo-dependent hydrolases"/>
    <property type="match status" value="2"/>
</dbReference>
<dbReference type="PANTHER" id="PTHR11647">
    <property type="entry name" value="HYDRANTOINASE/DIHYDROPYRIMIDINASE FAMILY MEMBER"/>
    <property type="match status" value="1"/>
</dbReference>
<keyword evidence="3" id="KW-0560">Oxidoreductase</keyword>
<dbReference type="EC" id="1.2.7.12" evidence="3"/>
<dbReference type="InterPro" id="IPR050378">
    <property type="entry name" value="Metallo-dep_Hydrolases_sf"/>
</dbReference>
<evidence type="ECO:0000256" key="1">
    <source>
        <dbReference type="SAM" id="MobiDB-lite"/>
    </source>
</evidence>
<protein>
    <submittedName>
        <fullName evidence="3">Formylmethanofuran dehydrogenase subunit A</fullName>
        <ecNumber evidence="3">1.2.7.12</ecNumber>
    </submittedName>
</protein>
<proteinExistence type="predicted"/>
<evidence type="ECO:0000313" key="3">
    <source>
        <dbReference type="EMBL" id="XBH04271.1"/>
    </source>
</evidence>
<dbReference type="Pfam" id="PF07969">
    <property type="entry name" value="Amidohydro_3"/>
    <property type="match status" value="1"/>
</dbReference>
<sequence>MTTLRIAGGRVVDPANGVDDEVRDLWITNGQMVEAPADPDAKADRTIDARGYVVMPGGVDVHCHIAGSKVNAARMLRPEEKRGQEAPRQNGLRSGTLGSVPSTFTTGYRYAGLGYTTAVDAAIPPLGARHAHHELRDTPIIDKAILVLMGNNHAVMDRIRAGEHARLRDYVAWLLNATRGYGVKVVNPGGVENWKEGRGNVTSLDQVIPHFEVTPRQILVELARVVDELGLPHPMHLHTPNLGLPGNWTTTLDTFKALDGHRAHLAHIQFHSYGGSPDDTRAFDSQVPALAEYINTHPGLSVDVGQVLFGDTTSMTADGAVGQFLHAVTGRKWLSHDVEMETGCGVVPITYENKNFVHALQWAIGLEWYLRVDDPWRVAMSTDHPNGGSFLAYPQIIALLMDRGHRADMLASLPDRVRARSGLGDLSREYSLSEIAIITRAAPARMLGLAHKGHLGPGADGDVAIYAPDDDKERMFSLPRYLIKHGEVVLDDGDLRLAPSGQVRFSKPGFDPEAISEIEEWFSRDYSIQFANFPVSDDDLDGAIPGGSS</sequence>
<dbReference type="RefSeq" id="WP_406697025.1">
    <property type="nucleotide sequence ID" value="NZ_CP155447.1"/>
</dbReference>
<dbReference type="PIRSF" id="PIRSF006453">
    <property type="entry name" value="FwdA"/>
    <property type="match status" value="1"/>
</dbReference>
<dbReference type="InterPro" id="IPR013108">
    <property type="entry name" value="Amidohydro_3"/>
</dbReference>
<dbReference type="PANTHER" id="PTHR11647:SF1">
    <property type="entry name" value="COLLAPSIN RESPONSE MEDIATOR PROTEIN"/>
    <property type="match status" value="1"/>
</dbReference>
<dbReference type="NCBIfam" id="TIGR03121">
    <property type="entry name" value="one_C_dehyd_A"/>
    <property type="match status" value="1"/>
</dbReference>
<organism evidence="3">
    <name type="scientific">Singulisphaera sp. Ch08</name>
    <dbReference type="NCBI Taxonomy" id="3120278"/>
    <lineage>
        <taxon>Bacteria</taxon>
        <taxon>Pseudomonadati</taxon>
        <taxon>Planctomycetota</taxon>
        <taxon>Planctomycetia</taxon>
        <taxon>Isosphaerales</taxon>
        <taxon>Isosphaeraceae</taxon>
        <taxon>Singulisphaera</taxon>
    </lineage>
</organism>
<feature type="region of interest" description="Disordered" evidence="1">
    <location>
        <begin position="78"/>
        <end position="98"/>
    </location>
</feature>
<dbReference type="Gene3D" id="2.30.40.10">
    <property type="entry name" value="Urease, subunit C, domain 1"/>
    <property type="match status" value="1"/>
</dbReference>
<dbReference type="SUPFAM" id="SSF51556">
    <property type="entry name" value="Metallo-dependent hydrolases"/>
    <property type="match status" value="1"/>
</dbReference>
<dbReference type="GO" id="GO:0018493">
    <property type="term" value="F:formylmethanofuran dehydrogenase activity"/>
    <property type="evidence" value="ECO:0007669"/>
    <property type="project" value="UniProtKB-EC"/>
</dbReference>
<dbReference type="EMBL" id="CP155447">
    <property type="protein sequence ID" value="XBH04271.1"/>
    <property type="molecule type" value="Genomic_DNA"/>
</dbReference>
<dbReference type="InterPro" id="IPR011059">
    <property type="entry name" value="Metal-dep_hydrolase_composite"/>
</dbReference>
<dbReference type="AlphaFoldDB" id="A0AAU7CGG9"/>
<gene>
    <name evidence="3" type="ORF">V5E97_39160</name>
</gene>
<dbReference type="InterPro" id="IPR012027">
    <property type="entry name" value="Formylmethanofuran_DH_asu"/>
</dbReference>